<evidence type="ECO:0000256" key="1">
    <source>
        <dbReference type="ARBA" id="ARBA00000632"/>
    </source>
</evidence>
<keyword evidence="8" id="KW-0812">Transmembrane</keyword>
<dbReference type="Pfam" id="PF05497">
    <property type="entry name" value="Destabilase"/>
    <property type="match status" value="1"/>
</dbReference>
<evidence type="ECO:0000256" key="8">
    <source>
        <dbReference type="SAM" id="Phobius"/>
    </source>
</evidence>
<comment type="caution">
    <text evidence="9">The sequence shown here is derived from an EMBL/GenBank/DDBJ whole genome shotgun (WGS) entry which is preliminary data.</text>
</comment>
<evidence type="ECO:0000256" key="4">
    <source>
        <dbReference type="ARBA" id="ARBA00022638"/>
    </source>
</evidence>
<feature type="transmembrane region" description="Helical" evidence="8">
    <location>
        <begin position="7"/>
        <end position="30"/>
    </location>
</feature>
<comment type="catalytic activity">
    <reaction evidence="1">
        <text>Hydrolysis of (1-&gt;4)-beta-linkages between N-acetylmuramic acid and N-acetyl-D-glucosamine residues in a peptidoglycan and between N-acetyl-D-glucosamine residues in chitodextrins.</text>
        <dbReference type="EC" id="3.2.1.17"/>
    </reaction>
</comment>
<accession>A0ABR3HL31</accession>
<dbReference type="PANTHER" id="PTHR11195">
    <property type="entry name" value="DESTABILASE-RELATED"/>
    <property type="match status" value="1"/>
</dbReference>
<evidence type="ECO:0000256" key="5">
    <source>
        <dbReference type="ARBA" id="ARBA00022801"/>
    </source>
</evidence>
<keyword evidence="7" id="KW-0326">Glycosidase</keyword>
<keyword evidence="8" id="KW-0472">Membrane</keyword>
<dbReference type="EC" id="3.2.1.17" evidence="2"/>
<evidence type="ECO:0000256" key="6">
    <source>
        <dbReference type="ARBA" id="ARBA00023157"/>
    </source>
</evidence>
<dbReference type="EMBL" id="JBEUOH010000017">
    <property type="protein sequence ID" value="KAL0871001.1"/>
    <property type="molecule type" value="Genomic_DNA"/>
</dbReference>
<dbReference type="Gene3D" id="1.10.530.10">
    <property type="match status" value="1"/>
</dbReference>
<dbReference type="CDD" id="cd16890">
    <property type="entry name" value="lyz_i"/>
    <property type="match status" value="1"/>
</dbReference>
<name>A0ABR3HL31_LOXSC</name>
<proteinExistence type="predicted"/>
<evidence type="ECO:0000313" key="9">
    <source>
        <dbReference type="EMBL" id="KAL0871001.1"/>
    </source>
</evidence>
<evidence type="ECO:0000256" key="7">
    <source>
        <dbReference type="ARBA" id="ARBA00023295"/>
    </source>
</evidence>
<evidence type="ECO:0000313" key="10">
    <source>
        <dbReference type="Proteomes" id="UP001549920"/>
    </source>
</evidence>
<keyword evidence="10" id="KW-1185">Reference proteome</keyword>
<keyword evidence="4" id="KW-0081">Bacteriolytic enzyme</keyword>
<keyword evidence="6" id="KW-1015">Disulfide bond</keyword>
<dbReference type="InterPro" id="IPR008597">
    <property type="entry name" value="Invert_lysozyme"/>
</dbReference>
<keyword evidence="5" id="KW-0378">Hydrolase</keyword>
<keyword evidence="3" id="KW-0929">Antimicrobial</keyword>
<dbReference type="PANTHER" id="PTHR11195:SF13">
    <property type="entry name" value="INVERTEBRATE-TYPE LYSOZYME 2-RELATED"/>
    <property type="match status" value="1"/>
</dbReference>
<evidence type="ECO:0000256" key="3">
    <source>
        <dbReference type="ARBA" id="ARBA00022529"/>
    </source>
</evidence>
<reference evidence="9 10" key="1">
    <citation type="submission" date="2024-06" db="EMBL/GenBank/DDBJ databases">
        <title>A chromosome-level genome assembly of beet webworm, Loxostege sticticalis.</title>
        <authorList>
            <person name="Zhang Y."/>
        </authorList>
    </citation>
    <scope>NUCLEOTIDE SEQUENCE [LARGE SCALE GENOMIC DNA]</scope>
    <source>
        <strain evidence="9">AQ026</strain>
        <tissue evidence="9">Whole body</tissue>
    </source>
</reference>
<organism evidence="9 10">
    <name type="scientific">Loxostege sticticalis</name>
    <name type="common">Beet webworm moth</name>
    <dbReference type="NCBI Taxonomy" id="481309"/>
    <lineage>
        <taxon>Eukaryota</taxon>
        <taxon>Metazoa</taxon>
        <taxon>Ecdysozoa</taxon>
        <taxon>Arthropoda</taxon>
        <taxon>Hexapoda</taxon>
        <taxon>Insecta</taxon>
        <taxon>Pterygota</taxon>
        <taxon>Neoptera</taxon>
        <taxon>Endopterygota</taxon>
        <taxon>Lepidoptera</taxon>
        <taxon>Glossata</taxon>
        <taxon>Ditrysia</taxon>
        <taxon>Pyraloidea</taxon>
        <taxon>Crambidae</taxon>
        <taxon>Pyraustinae</taxon>
        <taxon>Loxostege</taxon>
    </lineage>
</organism>
<keyword evidence="8" id="KW-1133">Transmembrane helix</keyword>
<gene>
    <name evidence="9" type="ORF">ABMA27_004817</name>
</gene>
<sequence length="157" mass="18035">MRLMCVLEVFLIMWVPYFILFCLSTVYGVYITNLNGACLRCLCHVAGCDMSHGCTDGYCGPFYISRVYWVDAGRPTLPDDDPDRKEAFEDCARDYYCSIKIVENYMAKFGRDCNKDGVTNCFDYMMINYHGGRACSGPLYLTMHGLSWLAKFKQCKF</sequence>
<protein>
    <recommendedName>
        <fullName evidence="2">lysozyme</fullName>
        <ecNumber evidence="2">3.2.1.17</ecNumber>
    </recommendedName>
</protein>
<evidence type="ECO:0000256" key="2">
    <source>
        <dbReference type="ARBA" id="ARBA00012732"/>
    </source>
</evidence>
<dbReference type="Proteomes" id="UP001549920">
    <property type="component" value="Unassembled WGS sequence"/>
</dbReference>
<dbReference type="PROSITE" id="PS51909">
    <property type="entry name" value="LYSOZYME_I"/>
    <property type="match status" value="1"/>
</dbReference>